<name>A0ABU5QDJ5_9BACT</name>
<evidence type="ECO:0000313" key="3">
    <source>
        <dbReference type="Proteomes" id="UP001302949"/>
    </source>
</evidence>
<feature type="domain" description="DUF6089" evidence="1">
    <location>
        <begin position="12"/>
        <end position="136"/>
    </location>
</feature>
<comment type="caution">
    <text evidence="2">The sequence shown here is derived from an EMBL/GenBank/DDBJ whole genome shotgun (WGS) entry which is preliminary data.</text>
</comment>
<gene>
    <name evidence="2" type="ORF">VB248_17390</name>
</gene>
<protein>
    <submittedName>
        <fullName evidence="2">DUF6089 family protein</fullName>
    </submittedName>
</protein>
<proteinExistence type="predicted"/>
<evidence type="ECO:0000313" key="2">
    <source>
        <dbReference type="EMBL" id="MEA5140929.1"/>
    </source>
</evidence>
<dbReference type="RefSeq" id="WP_323298086.1">
    <property type="nucleotide sequence ID" value="NZ_JAYFUM010000022.1"/>
</dbReference>
<dbReference type="InterPro" id="IPR045743">
    <property type="entry name" value="DUF6089"/>
</dbReference>
<evidence type="ECO:0000259" key="1">
    <source>
        <dbReference type="Pfam" id="PF19573"/>
    </source>
</evidence>
<reference evidence="2 3" key="1">
    <citation type="submission" date="2023-12" db="EMBL/GenBank/DDBJ databases">
        <title>Novel species of the genus Arcicella isolated from rivers.</title>
        <authorList>
            <person name="Lu H."/>
        </authorList>
    </citation>
    <scope>NUCLEOTIDE SEQUENCE [LARGE SCALE GENOMIC DNA]</scope>
    <source>
        <strain evidence="2 3">KCTC 23307</strain>
    </source>
</reference>
<organism evidence="2 3">
    <name type="scientific">Arcicella rigui</name>
    <dbReference type="NCBI Taxonomy" id="797020"/>
    <lineage>
        <taxon>Bacteria</taxon>
        <taxon>Pseudomonadati</taxon>
        <taxon>Bacteroidota</taxon>
        <taxon>Cytophagia</taxon>
        <taxon>Cytophagales</taxon>
        <taxon>Flectobacillaceae</taxon>
        <taxon>Arcicella</taxon>
    </lineage>
</organism>
<dbReference type="EMBL" id="JAYFUM010000022">
    <property type="protein sequence ID" value="MEA5140929.1"/>
    <property type="molecule type" value="Genomic_DNA"/>
</dbReference>
<sequence>MFSRENSPKVLYEQYSDISFGIGTANYYGDVVPISRPIPSTLKNIRWNVGVDFTRHFSPRFSGNVSLTWVRIFGDDNQLEGIPVQQNAFMRNAHFRNNIQELAFKGIYNLVSENRYYYKRPTLIPYLFAGIAIIHHNPVAKVPLSYTGTEANPGDWVSLQPLRTEGQGLAGYNASPYSLFAATIPFGMGVRYKLNRKLDLGFEVGIRYSLTDYLDDVGGNYANLADLQTINPLSAAMGHREYELIAAYSGNNREAEIRNYLATNINAAYNDPAATPVSSFPELYNKNSIRDGASRISDIYLLSSFKIVYHLTPSIKCPVVR</sequence>
<dbReference type="Proteomes" id="UP001302949">
    <property type="component" value="Unassembled WGS sequence"/>
</dbReference>
<accession>A0ABU5QDJ5</accession>
<keyword evidence="3" id="KW-1185">Reference proteome</keyword>
<dbReference type="Pfam" id="PF19573">
    <property type="entry name" value="DUF6089"/>
    <property type="match status" value="1"/>
</dbReference>